<dbReference type="PANTHER" id="PTHR33909">
    <property type="entry name" value="SEC TRANSLOCON ACCESSORY COMPLEX SUBUNIT YAJC"/>
    <property type="match status" value="1"/>
</dbReference>
<evidence type="ECO:0000256" key="7">
    <source>
        <dbReference type="ARBA" id="ARBA00022927"/>
    </source>
</evidence>
<organism evidence="12 13">
    <name type="scientific">Gilvimarinus xylanilyticus</name>
    <dbReference type="NCBI Taxonomy" id="2944139"/>
    <lineage>
        <taxon>Bacteria</taxon>
        <taxon>Pseudomonadati</taxon>
        <taxon>Pseudomonadota</taxon>
        <taxon>Gammaproteobacteria</taxon>
        <taxon>Cellvibrionales</taxon>
        <taxon>Cellvibrionaceae</taxon>
        <taxon>Gilvimarinus</taxon>
    </lineage>
</organism>
<protein>
    <recommendedName>
        <fullName evidence="3">Sec translocon accessory complex subunit YajC</fullName>
    </recommendedName>
</protein>
<dbReference type="PRINTS" id="PR01853">
    <property type="entry name" value="YAJCTRNLCASE"/>
</dbReference>
<comment type="subcellular location">
    <subcellularLocation>
        <location evidence="1">Cell membrane</location>
        <topology evidence="1">Single-pass membrane protein</topology>
    </subcellularLocation>
</comment>
<evidence type="ECO:0000256" key="8">
    <source>
        <dbReference type="ARBA" id="ARBA00022989"/>
    </source>
</evidence>
<dbReference type="RefSeq" id="WP_253966847.1">
    <property type="nucleotide sequence ID" value="NZ_JAMFTH010000001.1"/>
</dbReference>
<keyword evidence="10 11" id="KW-0472">Membrane</keyword>
<evidence type="ECO:0000256" key="10">
    <source>
        <dbReference type="ARBA" id="ARBA00023136"/>
    </source>
</evidence>
<evidence type="ECO:0000313" key="12">
    <source>
        <dbReference type="EMBL" id="MCP8898573.1"/>
    </source>
</evidence>
<evidence type="ECO:0000256" key="2">
    <source>
        <dbReference type="ARBA" id="ARBA00006742"/>
    </source>
</evidence>
<dbReference type="NCBIfam" id="TIGR00739">
    <property type="entry name" value="yajC"/>
    <property type="match status" value="1"/>
</dbReference>
<comment type="caution">
    <text evidence="12">The sequence shown here is derived from an EMBL/GenBank/DDBJ whole genome shotgun (WGS) entry which is preliminary data.</text>
</comment>
<keyword evidence="5" id="KW-1003">Cell membrane</keyword>
<evidence type="ECO:0000256" key="1">
    <source>
        <dbReference type="ARBA" id="ARBA00004162"/>
    </source>
</evidence>
<dbReference type="GO" id="GO:0005886">
    <property type="term" value="C:plasma membrane"/>
    <property type="evidence" value="ECO:0007669"/>
    <property type="project" value="UniProtKB-SubCell"/>
</dbReference>
<keyword evidence="7" id="KW-0653">Protein transport</keyword>
<dbReference type="SMART" id="SM01323">
    <property type="entry name" value="YajC"/>
    <property type="match status" value="1"/>
</dbReference>
<sequence>MGFFVQSAWAQSQAAPQGAPMYINLLMFGGLFLFMYLLIIRPQRKRQKEHQNLVAALQKGDEVLLTSGMLGKVVKVDDNYIVLETGSNIELKFQKVAVHAVLPKGTIKSI</sequence>
<reference evidence="12" key="1">
    <citation type="submission" date="2022-05" db="EMBL/GenBank/DDBJ databases">
        <authorList>
            <person name="Sun H.-N."/>
        </authorList>
    </citation>
    <scope>NUCLEOTIDE SEQUENCE</scope>
    <source>
        <strain evidence="12">HB14</strain>
    </source>
</reference>
<dbReference type="Proteomes" id="UP001139319">
    <property type="component" value="Unassembled WGS sequence"/>
</dbReference>
<evidence type="ECO:0000256" key="11">
    <source>
        <dbReference type="SAM" id="Phobius"/>
    </source>
</evidence>
<gene>
    <name evidence="12" type="primary">yajC</name>
    <name evidence="12" type="ORF">M6D89_04595</name>
</gene>
<comment type="similarity">
    <text evidence="2">Belongs to the YajC family.</text>
</comment>
<keyword evidence="4" id="KW-0813">Transport</keyword>
<feature type="transmembrane region" description="Helical" evidence="11">
    <location>
        <begin position="20"/>
        <end position="39"/>
    </location>
</feature>
<evidence type="ECO:0000256" key="5">
    <source>
        <dbReference type="ARBA" id="ARBA00022475"/>
    </source>
</evidence>
<dbReference type="Pfam" id="PF02699">
    <property type="entry name" value="YajC"/>
    <property type="match status" value="1"/>
</dbReference>
<dbReference type="PANTHER" id="PTHR33909:SF1">
    <property type="entry name" value="SEC TRANSLOCON ACCESSORY COMPLEX SUBUNIT YAJC"/>
    <property type="match status" value="1"/>
</dbReference>
<reference evidence="12" key="2">
    <citation type="submission" date="2023-01" db="EMBL/GenBank/DDBJ databases">
        <title>Gilvimarinus xylanilyticus HB14 isolated from Caulerpa lentillifera aquaculture base in Hainan, China.</title>
        <authorList>
            <person name="Zhang Y.-J."/>
        </authorList>
    </citation>
    <scope>NUCLEOTIDE SEQUENCE</scope>
    <source>
        <strain evidence="12">HB14</strain>
    </source>
</reference>
<dbReference type="GO" id="GO:0015031">
    <property type="term" value="P:protein transport"/>
    <property type="evidence" value="ECO:0007669"/>
    <property type="project" value="UniProtKB-KW"/>
</dbReference>
<keyword evidence="13" id="KW-1185">Reference proteome</keyword>
<keyword evidence="8 11" id="KW-1133">Transmembrane helix</keyword>
<proteinExistence type="inferred from homology"/>
<name>A0A9X2KTA1_9GAMM</name>
<evidence type="ECO:0000256" key="6">
    <source>
        <dbReference type="ARBA" id="ARBA00022692"/>
    </source>
</evidence>
<evidence type="ECO:0000256" key="9">
    <source>
        <dbReference type="ARBA" id="ARBA00023010"/>
    </source>
</evidence>
<dbReference type="InterPro" id="IPR003849">
    <property type="entry name" value="Preprotein_translocase_YajC"/>
</dbReference>
<evidence type="ECO:0000313" key="13">
    <source>
        <dbReference type="Proteomes" id="UP001139319"/>
    </source>
</evidence>
<evidence type="ECO:0000256" key="4">
    <source>
        <dbReference type="ARBA" id="ARBA00022448"/>
    </source>
</evidence>
<evidence type="ECO:0000256" key="3">
    <source>
        <dbReference type="ARBA" id="ARBA00014962"/>
    </source>
</evidence>
<dbReference type="EMBL" id="JAMFTH010000001">
    <property type="protein sequence ID" value="MCP8898573.1"/>
    <property type="molecule type" value="Genomic_DNA"/>
</dbReference>
<keyword evidence="9" id="KW-0811">Translocation</keyword>
<accession>A0A9X2KTA1</accession>
<keyword evidence="6 11" id="KW-0812">Transmembrane</keyword>
<dbReference type="AlphaFoldDB" id="A0A9X2KTA1"/>